<dbReference type="Pfam" id="PF01551">
    <property type="entry name" value="Peptidase_M23"/>
    <property type="match status" value="1"/>
</dbReference>
<accession>A0A1I4EH25</accession>
<evidence type="ECO:0000313" key="4">
    <source>
        <dbReference type="Proteomes" id="UP000199598"/>
    </source>
</evidence>
<dbReference type="InterPro" id="IPR016047">
    <property type="entry name" value="M23ase_b-sheet_dom"/>
</dbReference>
<dbReference type="CDD" id="cd12797">
    <property type="entry name" value="M23_peptidase"/>
    <property type="match status" value="1"/>
</dbReference>
<dbReference type="InterPro" id="IPR011055">
    <property type="entry name" value="Dup_hybrid_motif"/>
</dbReference>
<dbReference type="RefSeq" id="WP_093523082.1">
    <property type="nucleotide sequence ID" value="NZ_FOSK01000015.1"/>
</dbReference>
<proteinExistence type="predicted"/>
<gene>
    <name evidence="3" type="ORF">SAMN04488518_11532</name>
</gene>
<evidence type="ECO:0000259" key="2">
    <source>
        <dbReference type="Pfam" id="PF01551"/>
    </source>
</evidence>
<reference evidence="3 4" key="1">
    <citation type="submission" date="2016-10" db="EMBL/GenBank/DDBJ databases">
        <authorList>
            <person name="Varghese N."/>
            <person name="Submissions S."/>
        </authorList>
    </citation>
    <scope>NUCLEOTIDE SEQUENCE [LARGE SCALE GENOMIC DNA]</scope>
    <source>
        <strain evidence="3 4">DSM 16392</strain>
    </source>
</reference>
<keyword evidence="1" id="KW-0732">Signal</keyword>
<keyword evidence="4" id="KW-1185">Reference proteome</keyword>
<dbReference type="SUPFAM" id="SSF51261">
    <property type="entry name" value="Duplicated hybrid motif"/>
    <property type="match status" value="1"/>
</dbReference>
<comment type="caution">
    <text evidence="3">The sequence shown here is derived from an EMBL/GenBank/DDBJ whole genome shotgun (WGS) entry which is preliminary data.</text>
</comment>
<evidence type="ECO:0000313" key="3">
    <source>
        <dbReference type="EMBL" id="SFL04529.1"/>
    </source>
</evidence>
<dbReference type="Gene3D" id="2.70.70.10">
    <property type="entry name" value="Glucose Permease (Domain IIA)"/>
    <property type="match status" value="1"/>
</dbReference>
<sequence length="223" mass="24424">MMRFIYLCLALTFGFSAQAEDASRFMQPGDLIADTGKGVASHAIFFPNMRFPVESGPAYANSHAYAPGGFKADGGSECDPVNYSYPWRDNFCEFRRADLPVCASGGHQGQDIRPASCEASKHWAVAAEDGIVAHVGRFGVTIQSATGTLYRYVHLDMGTLQVKPMDKIVRGNRIGKISNNWLGPLPIHLHFDAKDTVMLNGEPKSVFLPPYTSLVASYQLIMD</sequence>
<feature type="domain" description="M23ase beta-sheet core" evidence="2">
    <location>
        <begin position="107"/>
        <end position="194"/>
    </location>
</feature>
<feature type="signal peptide" evidence="1">
    <location>
        <begin position="1"/>
        <end position="19"/>
    </location>
</feature>
<protein>
    <submittedName>
        <fullName evidence="3">Peptidase family M23</fullName>
    </submittedName>
</protein>
<name>A0A1I4EH25_9HYPH</name>
<organism evidence="3 4">
    <name type="scientific">Pseudovibrio ascidiaceicola</name>
    <dbReference type="NCBI Taxonomy" id="285279"/>
    <lineage>
        <taxon>Bacteria</taxon>
        <taxon>Pseudomonadati</taxon>
        <taxon>Pseudomonadota</taxon>
        <taxon>Alphaproteobacteria</taxon>
        <taxon>Hyphomicrobiales</taxon>
        <taxon>Stappiaceae</taxon>
        <taxon>Pseudovibrio</taxon>
    </lineage>
</organism>
<dbReference type="EMBL" id="FOSK01000015">
    <property type="protein sequence ID" value="SFL04529.1"/>
    <property type="molecule type" value="Genomic_DNA"/>
</dbReference>
<feature type="chain" id="PRO_5046685501" evidence="1">
    <location>
        <begin position="20"/>
        <end position="223"/>
    </location>
</feature>
<evidence type="ECO:0000256" key="1">
    <source>
        <dbReference type="SAM" id="SignalP"/>
    </source>
</evidence>
<dbReference type="Proteomes" id="UP000199598">
    <property type="component" value="Unassembled WGS sequence"/>
</dbReference>